<dbReference type="InterPro" id="IPR001810">
    <property type="entry name" value="F-box_dom"/>
</dbReference>
<dbReference type="SUPFAM" id="SSF81383">
    <property type="entry name" value="F-box domain"/>
    <property type="match status" value="1"/>
</dbReference>
<dbReference type="PROSITE" id="PS50181">
    <property type="entry name" value="FBOX"/>
    <property type="match status" value="1"/>
</dbReference>
<dbReference type="OMA" id="FCGEFGG"/>
<gene>
    <name evidence="2" type="ORF">FPOA_06878</name>
</gene>
<organism evidence="2 3">
    <name type="scientific">Fusarium poae</name>
    <dbReference type="NCBI Taxonomy" id="36050"/>
    <lineage>
        <taxon>Eukaryota</taxon>
        <taxon>Fungi</taxon>
        <taxon>Dikarya</taxon>
        <taxon>Ascomycota</taxon>
        <taxon>Pezizomycotina</taxon>
        <taxon>Sordariomycetes</taxon>
        <taxon>Hypocreomycetidae</taxon>
        <taxon>Hypocreales</taxon>
        <taxon>Nectriaceae</taxon>
        <taxon>Fusarium</taxon>
    </lineage>
</organism>
<dbReference type="STRING" id="36050.A0A1B8AJ87"/>
<dbReference type="InterPro" id="IPR036047">
    <property type="entry name" value="F-box-like_dom_sf"/>
</dbReference>
<name>A0A1B8AJ87_FUSPO</name>
<keyword evidence="3" id="KW-1185">Reference proteome</keyword>
<evidence type="ECO:0000259" key="1">
    <source>
        <dbReference type="PROSITE" id="PS50181"/>
    </source>
</evidence>
<sequence length="355" mass="40675">MASSMPPGYLSATEYQFNKEQADAIVRTASYHRRPYFSSVIWFTPSEHDDVRPWIATPFQRTSNAGLGSLDQLPTELLHDILFRLDLYSLLKLRQTNLRSRQTIDSLKKYQVLVSHGLNLFCALLRTRIALQVSLSDFYDALCTKVCSLCGEFGGFMSLLTWKRCCFDCLRDAPEIRVRTLASVRKQFRINKAELAQMNSFKTLPGEYTLDDKVLKSRVTVVSIHQASLICRQPLPVRGQSDFERIMKYNFMGSCALPYYDKTTGDVEYGVSCAGCELALGISIARLGPNEWLANARDKVYARDGFLKHFQWCEQAQLLWRTSDEGSKRPPELPIRAYRMEDFRRCGWNIPADIL</sequence>
<evidence type="ECO:0000313" key="3">
    <source>
        <dbReference type="Proteomes" id="UP000091967"/>
    </source>
</evidence>
<dbReference type="AlphaFoldDB" id="A0A1B8AJ87"/>
<comment type="caution">
    <text evidence="2">The sequence shown here is derived from an EMBL/GenBank/DDBJ whole genome shotgun (WGS) entry which is preliminary data.</text>
</comment>
<dbReference type="SMART" id="SM00256">
    <property type="entry name" value="FBOX"/>
    <property type="match status" value="1"/>
</dbReference>
<feature type="domain" description="F-box" evidence="1">
    <location>
        <begin position="67"/>
        <end position="113"/>
    </location>
</feature>
<dbReference type="CDD" id="cd09917">
    <property type="entry name" value="F-box_SF"/>
    <property type="match status" value="1"/>
</dbReference>
<evidence type="ECO:0000313" key="2">
    <source>
        <dbReference type="EMBL" id="OBS20510.1"/>
    </source>
</evidence>
<dbReference type="EMBL" id="LYXU01000003">
    <property type="protein sequence ID" value="OBS20510.1"/>
    <property type="molecule type" value="Genomic_DNA"/>
</dbReference>
<accession>A0A1B8AJ87</accession>
<proteinExistence type="predicted"/>
<dbReference type="Proteomes" id="UP000091967">
    <property type="component" value="Unassembled WGS sequence"/>
</dbReference>
<dbReference type="Pfam" id="PF00646">
    <property type="entry name" value="F-box"/>
    <property type="match status" value="1"/>
</dbReference>
<protein>
    <recommendedName>
        <fullName evidence="1">F-box domain-containing protein</fullName>
    </recommendedName>
</protein>
<reference evidence="2 3" key="1">
    <citation type="submission" date="2016-06" db="EMBL/GenBank/DDBJ databases">
        <title>Living apart together: crosstalk between the core and supernumerary genomes in a fungal plant pathogen.</title>
        <authorList>
            <person name="Vanheule A."/>
            <person name="Audenaert K."/>
            <person name="Warris S."/>
            <person name="Van De Geest H."/>
            <person name="Schijlen E."/>
            <person name="Hofte M."/>
            <person name="De Saeger S."/>
            <person name="Haesaert G."/>
            <person name="Waalwijk C."/>
            <person name="Van Der Lee T."/>
        </authorList>
    </citation>
    <scope>NUCLEOTIDE SEQUENCE [LARGE SCALE GENOMIC DNA]</scope>
    <source>
        <strain evidence="2 3">2516</strain>
    </source>
</reference>